<evidence type="ECO:0000259" key="4">
    <source>
        <dbReference type="PROSITE" id="PS01124"/>
    </source>
</evidence>
<dbReference type="InterPro" id="IPR018062">
    <property type="entry name" value="HTH_AraC-typ_CS"/>
</dbReference>
<reference evidence="6" key="1">
    <citation type="journal article" date="2019" name="Int. J. Syst. Evol. Microbiol.">
        <title>The Global Catalogue of Microorganisms (GCM) 10K type strain sequencing project: providing services to taxonomists for standard genome sequencing and annotation.</title>
        <authorList>
            <consortium name="The Broad Institute Genomics Platform"/>
            <consortium name="The Broad Institute Genome Sequencing Center for Infectious Disease"/>
            <person name="Wu L."/>
            <person name="Ma J."/>
        </authorList>
    </citation>
    <scope>NUCLEOTIDE SEQUENCE [LARGE SCALE GENOMIC DNA]</scope>
    <source>
        <strain evidence="6">CCUG 62215</strain>
    </source>
</reference>
<gene>
    <name evidence="5" type="ORF">ACFQ1Q_02920</name>
</gene>
<protein>
    <submittedName>
        <fullName evidence="5">Helix-turn-helix transcriptional regulator</fullName>
    </submittedName>
</protein>
<keyword evidence="6" id="KW-1185">Reference proteome</keyword>
<dbReference type="SUPFAM" id="SSF46689">
    <property type="entry name" value="Homeodomain-like"/>
    <property type="match status" value="2"/>
</dbReference>
<dbReference type="InterPro" id="IPR009057">
    <property type="entry name" value="Homeodomain-like_sf"/>
</dbReference>
<dbReference type="PROSITE" id="PS00041">
    <property type="entry name" value="HTH_ARAC_FAMILY_1"/>
    <property type="match status" value="1"/>
</dbReference>
<dbReference type="PROSITE" id="PS01124">
    <property type="entry name" value="HTH_ARAC_FAMILY_2"/>
    <property type="match status" value="1"/>
</dbReference>
<dbReference type="InterPro" id="IPR018060">
    <property type="entry name" value="HTH_AraC"/>
</dbReference>
<accession>A0ABW3N6M2</accession>
<dbReference type="RefSeq" id="WP_386127811.1">
    <property type="nucleotide sequence ID" value="NZ_JBHTJL010000009.1"/>
</dbReference>
<organism evidence="5 6">
    <name type="scientific">Winogradskyella litorisediminis</name>
    <dbReference type="NCBI Taxonomy" id="1156618"/>
    <lineage>
        <taxon>Bacteria</taxon>
        <taxon>Pseudomonadati</taxon>
        <taxon>Bacteroidota</taxon>
        <taxon>Flavobacteriia</taxon>
        <taxon>Flavobacteriales</taxon>
        <taxon>Flavobacteriaceae</taxon>
        <taxon>Winogradskyella</taxon>
    </lineage>
</organism>
<dbReference type="InterPro" id="IPR053142">
    <property type="entry name" value="PchR_regulatory_protein"/>
</dbReference>
<dbReference type="SMART" id="SM00342">
    <property type="entry name" value="HTH_ARAC"/>
    <property type="match status" value="1"/>
</dbReference>
<dbReference type="Proteomes" id="UP001597013">
    <property type="component" value="Unassembled WGS sequence"/>
</dbReference>
<keyword evidence="2" id="KW-0238">DNA-binding</keyword>
<dbReference type="PANTHER" id="PTHR47893">
    <property type="entry name" value="REGULATORY PROTEIN PCHR"/>
    <property type="match status" value="1"/>
</dbReference>
<evidence type="ECO:0000313" key="5">
    <source>
        <dbReference type="EMBL" id="MFD1062185.1"/>
    </source>
</evidence>
<keyword evidence="1" id="KW-0805">Transcription regulation</keyword>
<dbReference type="EMBL" id="JBHTJL010000009">
    <property type="protein sequence ID" value="MFD1062185.1"/>
    <property type="molecule type" value="Genomic_DNA"/>
</dbReference>
<feature type="domain" description="HTH araC/xylS-type" evidence="4">
    <location>
        <begin position="238"/>
        <end position="336"/>
    </location>
</feature>
<proteinExistence type="predicted"/>
<keyword evidence="3" id="KW-0804">Transcription</keyword>
<evidence type="ECO:0000256" key="3">
    <source>
        <dbReference type="ARBA" id="ARBA00023163"/>
    </source>
</evidence>
<dbReference type="PANTHER" id="PTHR47893:SF1">
    <property type="entry name" value="REGULATORY PROTEIN PCHR"/>
    <property type="match status" value="1"/>
</dbReference>
<dbReference type="Gene3D" id="1.10.10.60">
    <property type="entry name" value="Homeodomain-like"/>
    <property type="match status" value="1"/>
</dbReference>
<dbReference type="Pfam" id="PF12833">
    <property type="entry name" value="HTH_18"/>
    <property type="match status" value="1"/>
</dbReference>
<comment type="caution">
    <text evidence="5">The sequence shown here is derived from an EMBL/GenBank/DDBJ whole genome shotgun (WGS) entry which is preliminary data.</text>
</comment>
<sequence length="343" mass="39559">MPLHSKINDEEPGSILNSMAKALNAKIKQNLNECVLEIPENHGKGEIRLMSFSQGISIMSIHLNLKNSFELVYNDGIVHPLKIILLKNGSIKHAFKNTNKETKINKFECVIIASTPDNNHYFKISRNKDVTMLSIQINRKLFENKIEDFIPSMHRNLSKIFRDVNGIQEFFYKNFYNQESLKIIDDILTNTGKDFIESIIVEGQTYQLMMLQLKQYLVNQKSPEVSTTLASKSRLKLSQAIDFIENNIEDYTTVKDLAKQIDINEKTLQSAFKQFYNCTVNTYVRNFRAHHARMLVETTDLSISEIAYKVGLSSPNHLTKLFKLYYGVSPTEHKRKTKEAKNI</sequence>
<evidence type="ECO:0000313" key="6">
    <source>
        <dbReference type="Proteomes" id="UP001597013"/>
    </source>
</evidence>
<evidence type="ECO:0000256" key="1">
    <source>
        <dbReference type="ARBA" id="ARBA00023015"/>
    </source>
</evidence>
<evidence type="ECO:0000256" key="2">
    <source>
        <dbReference type="ARBA" id="ARBA00023125"/>
    </source>
</evidence>
<name>A0ABW3N6M2_9FLAO</name>